<dbReference type="GO" id="GO:0005634">
    <property type="term" value="C:nucleus"/>
    <property type="evidence" value="ECO:0007669"/>
    <property type="project" value="UniProtKB-SubCell"/>
</dbReference>
<dbReference type="EnsemblMetazoa" id="PPA21846.1">
    <property type="protein sequence ID" value="PPA21846.1"/>
    <property type="gene ID" value="WBGene00111400"/>
</dbReference>
<feature type="compositionally biased region" description="Basic and acidic residues" evidence="12">
    <location>
        <begin position="513"/>
        <end position="523"/>
    </location>
</feature>
<keyword evidence="10" id="KW-0915">Sodium</keyword>
<name>A0A2A6BA26_PRIPA</name>
<dbReference type="GO" id="GO:0005283">
    <property type="term" value="F:amino acid:sodium symporter activity"/>
    <property type="evidence" value="ECO:0000318"/>
    <property type="project" value="GO_Central"/>
</dbReference>
<keyword evidence="10" id="KW-0479">Metal-binding</keyword>
<dbReference type="InterPro" id="IPR052417">
    <property type="entry name" value="Dachshund_domain"/>
</dbReference>
<reference evidence="14" key="2">
    <citation type="submission" date="2022-06" db="UniProtKB">
        <authorList>
            <consortium name="EnsemblMetazoa"/>
        </authorList>
    </citation>
    <scope>IDENTIFICATION</scope>
    <source>
        <strain evidence="14">PS312</strain>
    </source>
</reference>
<feature type="transmembrane region" description="Helical" evidence="13">
    <location>
        <begin position="1044"/>
        <end position="1065"/>
    </location>
</feature>
<keyword evidence="7 13" id="KW-0472">Membrane</keyword>
<dbReference type="SUPFAM" id="SSF46955">
    <property type="entry name" value="Putative DNA-binding domain"/>
    <property type="match status" value="1"/>
</dbReference>
<feature type="transmembrane region" description="Helical" evidence="13">
    <location>
        <begin position="560"/>
        <end position="582"/>
    </location>
</feature>
<keyword evidence="3" id="KW-0813">Transport</keyword>
<evidence type="ECO:0000256" key="1">
    <source>
        <dbReference type="ARBA" id="ARBA00004123"/>
    </source>
</evidence>
<keyword evidence="4 13" id="KW-0812">Transmembrane</keyword>
<feature type="binding site" evidence="10">
    <location>
        <position position="567"/>
    </location>
    <ligand>
        <name>Na(+)</name>
        <dbReference type="ChEBI" id="CHEBI:29101"/>
        <label>1</label>
    </ligand>
</feature>
<feature type="region of interest" description="Disordered" evidence="12">
    <location>
        <begin position="218"/>
        <end position="346"/>
    </location>
</feature>
<evidence type="ECO:0000313" key="15">
    <source>
        <dbReference type="Proteomes" id="UP000005239"/>
    </source>
</evidence>
<evidence type="ECO:0000256" key="11">
    <source>
        <dbReference type="PIRSR" id="PIRSR600175-2"/>
    </source>
</evidence>
<evidence type="ECO:0000256" key="12">
    <source>
        <dbReference type="SAM" id="MobiDB-lite"/>
    </source>
</evidence>
<dbReference type="FunFam" id="3.10.260.20:FF:000001">
    <property type="entry name" value="Dachshund homolog 1"/>
    <property type="match status" value="1"/>
</dbReference>
<dbReference type="InterPro" id="IPR000175">
    <property type="entry name" value="Na/ntran_symport"/>
</dbReference>
<evidence type="ECO:0000256" key="8">
    <source>
        <dbReference type="ARBA" id="ARBA00023242"/>
    </source>
</evidence>
<evidence type="ECO:0000256" key="3">
    <source>
        <dbReference type="ARBA" id="ARBA00022448"/>
    </source>
</evidence>
<evidence type="ECO:0000256" key="6">
    <source>
        <dbReference type="ARBA" id="ARBA00022989"/>
    </source>
</evidence>
<feature type="region of interest" description="Disordered" evidence="12">
    <location>
        <begin position="480"/>
        <end position="534"/>
    </location>
</feature>
<protein>
    <submittedName>
        <fullName evidence="14">Dac-1</fullName>
    </submittedName>
</protein>
<feature type="transmembrane region" description="Helical" evidence="13">
    <location>
        <begin position="766"/>
        <end position="789"/>
    </location>
</feature>
<dbReference type="InterPro" id="IPR037000">
    <property type="entry name" value="Ski_DNA-bd_sf"/>
</dbReference>
<dbReference type="Pfam" id="PF02437">
    <property type="entry name" value="Ski_Sno_DHD"/>
    <property type="match status" value="1"/>
</dbReference>
<dbReference type="InterPro" id="IPR037272">
    <property type="entry name" value="SNS_sf"/>
</dbReference>
<dbReference type="AlphaFoldDB" id="A0A2A6BA26"/>
<dbReference type="PANTHER" id="PTHR12577:SF6">
    <property type="entry name" value="DACHSHUND, ISOFORM B"/>
    <property type="match status" value="1"/>
</dbReference>
<feature type="compositionally biased region" description="Basic and acidic residues" evidence="12">
    <location>
        <begin position="259"/>
        <end position="280"/>
    </location>
</feature>
<feature type="compositionally biased region" description="Basic and acidic residues" evidence="12">
    <location>
        <begin position="426"/>
        <end position="440"/>
    </location>
</feature>
<keyword evidence="8" id="KW-0539">Nucleus</keyword>
<accession>A0A2A6BA26</accession>
<evidence type="ECO:0000256" key="13">
    <source>
        <dbReference type="SAM" id="Phobius"/>
    </source>
</evidence>
<sequence>MYEPMAVLRSLAELQHKFQPDPCSNSIDFASPTSAAANYEEALNGDYKNTPAFLAEENQVKVIEYKGENVASFIISNIEMICLPQNMVGGLHTVYTKLKRLEISPLVCNVEQVRALRSLGAIQPGVNRCKLIAKTDFDLLYDDCTSSCNRPGRPAKRVTDDWLTAQQSLTVTKQSKGSSLLSGMNSLNGSQSALLSLLPGFNHILMQQVIAQQAKLRETRERECENEDDDRRDDGDQSREEEEKDESNSCTDDSPMSNKKREQKSQTRSRDDSSSREDSKSLSPNNNSGSSPSGRFSQNQMNSQDFSKLISLLESTVENFKKREDVSEEKDRRERAERQLAIERKRSNLYIIRWNRTRREMASLRERIKVLEESSKDEVTAPGQVPQLPQPPQPKPSIKGSMGRSERGRKKKTKDPVAGGKRKKTLSKDSTAKEVKEKTPAESVLPDPRVRESKHWLVRSCALEKEQADADKNFDLATKAAGKARNCSDTSTQEKNQEEEKELKKEAKKKKKKDDEQKEKHQDSPNAKSPEASSTMLEEMDFDHRVMELTHVKKLTTWKLAFVLMSNFFRLPIFLIVTKYYVTYGASFIGVCGLMMLAVGIPIVFLELSMGQFTSLPPNTFFARITPIAQGVGFSMIVLRCFALGCIHLDVRYIFLFFQHISYAGAPADDRCAHAGMPFCRTHKMCDDGYEMGLYGACIRPPHAGTPDVAFKDSVLGEVMKLRALQSNPTQLLVENELSVHNLYVLFSQLGLLLLSAFPLIDGAEFFASIAPFLAISSFATPFVIFFFLEMDGDLSKFRAGWNGDMDGFADPFAWIVAFCLVMSMFNVGEGTWMFIGSWLNFRHKALFRSLLYSVGCQLVLIFMMSFVFTVWAVNVVHYQHNGFLTHEQTMSILRDRPLEFWITLPTKVIPDKHDSYMFLAYVLFTVNSLGYMITTGEYLLVSMLRGFPWLVRVPKAQFRGTALLMMTGCSMFLSPFLIDGHVFKNAKVHYAYLAMMLVVIFYEMTIFVYIYGIQRVLVNLKVSYKPSPQALINFSRLTSYLKLCYRFIVMWLLMLGFAYATHYVTLNNMSLLSMIYLAVITLPWIIGFWKMARHSETTHAVVTLFRSDARFGPSAVEDRKTAATEENKMGSMGLH</sequence>
<dbReference type="InterPro" id="IPR009061">
    <property type="entry name" value="DNA-bd_dom_put_sf"/>
</dbReference>
<gene>
    <name evidence="14" type="primary">WBGene00111400</name>
</gene>
<dbReference type="GO" id="GO:0046872">
    <property type="term" value="F:metal ion binding"/>
    <property type="evidence" value="ECO:0007669"/>
    <property type="project" value="UniProtKB-KW"/>
</dbReference>
<feature type="compositionally biased region" description="Basic and acidic residues" evidence="12">
    <location>
        <begin position="319"/>
        <end position="346"/>
    </location>
</feature>
<evidence type="ECO:0000256" key="5">
    <source>
        <dbReference type="ARBA" id="ARBA00022847"/>
    </source>
</evidence>
<dbReference type="Gene3D" id="3.10.260.20">
    <property type="entry name" value="Ski"/>
    <property type="match status" value="1"/>
</dbReference>
<evidence type="ECO:0000313" key="14">
    <source>
        <dbReference type="EnsemblMetazoa" id="PPA21846.1"/>
    </source>
</evidence>
<dbReference type="GO" id="GO:0035725">
    <property type="term" value="P:sodium ion transmembrane transport"/>
    <property type="evidence" value="ECO:0000318"/>
    <property type="project" value="GO_Central"/>
</dbReference>
<evidence type="ECO:0000256" key="7">
    <source>
        <dbReference type="ARBA" id="ARBA00023136"/>
    </source>
</evidence>
<feature type="transmembrane region" description="Helical" evidence="13">
    <location>
        <begin position="1071"/>
        <end position="1090"/>
    </location>
</feature>
<feature type="compositionally biased region" description="Basic and acidic residues" evidence="12">
    <location>
        <begin position="495"/>
        <end position="505"/>
    </location>
</feature>
<dbReference type="PANTHER" id="PTHR12577">
    <property type="entry name" value="DACHSHUND"/>
    <property type="match status" value="1"/>
</dbReference>
<evidence type="ECO:0000256" key="10">
    <source>
        <dbReference type="PIRSR" id="PIRSR600175-1"/>
    </source>
</evidence>
<feature type="transmembrane region" description="Helical" evidence="13">
    <location>
        <begin position="631"/>
        <end position="655"/>
    </location>
</feature>
<comment type="similarity">
    <text evidence="9">Belongs to the DACH/dachshund family.</text>
</comment>
<feature type="disulfide bond" evidence="11">
    <location>
        <begin position="672"/>
        <end position="680"/>
    </location>
</feature>
<keyword evidence="6 13" id="KW-1133">Transmembrane helix</keyword>
<comment type="subcellular location">
    <subcellularLocation>
        <location evidence="2">Membrane</location>
        <topology evidence="2">Multi-pass membrane protein</topology>
    </subcellularLocation>
    <subcellularLocation>
        <location evidence="1">Nucleus</location>
    </subcellularLocation>
</comment>
<keyword evidence="11" id="KW-1015">Disulfide bond</keyword>
<dbReference type="PROSITE" id="PS50267">
    <property type="entry name" value="NA_NEUROTRAN_SYMP_3"/>
    <property type="match status" value="1"/>
</dbReference>
<reference evidence="15" key="1">
    <citation type="journal article" date="2008" name="Nat. Genet.">
        <title>The Pristionchus pacificus genome provides a unique perspective on nematode lifestyle and parasitism.</title>
        <authorList>
            <person name="Dieterich C."/>
            <person name="Clifton S.W."/>
            <person name="Schuster L.N."/>
            <person name="Chinwalla A."/>
            <person name="Delehaunty K."/>
            <person name="Dinkelacker I."/>
            <person name="Fulton L."/>
            <person name="Fulton R."/>
            <person name="Godfrey J."/>
            <person name="Minx P."/>
            <person name="Mitreva M."/>
            <person name="Roeseler W."/>
            <person name="Tian H."/>
            <person name="Witte H."/>
            <person name="Yang S.P."/>
            <person name="Wilson R.K."/>
            <person name="Sommer R.J."/>
        </authorList>
    </citation>
    <scope>NUCLEOTIDE SEQUENCE [LARGE SCALE GENOMIC DNA]</scope>
    <source>
        <strain evidence="15">PS312</strain>
    </source>
</reference>
<proteinExistence type="inferred from homology"/>
<dbReference type="GO" id="GO:0005886">
    <property type="term" value="C:plasma membrane"/>
    <property type="evidence" value="ECO:0000318"/>
    <property type="project" value="GO_Central"/>
</dbReference>
<dbReference type="Proteomes" id="UP000005239">
    <property type="component" value="Unassembled WGS sequence"/>
</dbReference>
<organism evidence="14 15">
    <name type="scientific">Pristionchus pacificus</name>
    <name type="common">Parasitic nematode worm</name>
    <dbReference type="NCBI Taxonomy" id="54126"/>
    <lineage>
        <taxon>Eukaryota</taxon>
        <taxon>Metazoa</taxon>
        <taxon>Ecdysozoa</taxon>
        <taxon>Nematoda</taxon>
        <taxon>Chromadorea</taxon>
        <taxon>Rhabditida</taxon>
        <taxon>Rhabditina</taxon>
        <taxon>Diplogasteromorpha</taxon>
        <taxon>Diplogasteroidea</taxon>
        <taxon>Neodiplogasteridae</taxon>
        <taxon>Pristionchus</taxon>
    </lineage>
</organism>
<feature type="binding site" evidence="10">
    <location>
        <position position="563"/>
    </location>
    <ligand>
        <name>Na(+)</name>
        <dbReference type="ChEBI" id="CHEBI:29101"/>
        <label>1</label>
    </ligand>
</feature>
<feature type="transmembrane region" description="Helical" evidence="13">
    <location>
        <begin position="991"/>
        <end position="1012"/>
    </location>
</feature>
<feature type="compositionally biased region" description="Polar residues" evidence="12">
    <location>
        <begin position="248"/>
        <end position="257"/>
    </location>
</feature>
<feature type="compositionally biased region" description="Polar residues" evidence="12">
    <location>
        <begin position="524"/>
        <end position="534"/>
    </location>
</feature>
<dbReference type="GO" id="GO:1903804">
    <property type="term" value="P:glycine import across plasma membrane"/>
    <property type="evidence" value="ECO:0000318"/>
    <property type="project" value="GO_Central"/>
</dbReference>
<feature type="region of interest" description="Disordered" evidence="12">
    <location>
        <begin position="372"/>
        <end position="448"/>
    </location>
</feature>
<feature type="transmembrane region" description="Helical" evidence="13">
    <location>
        <begin position="809"/>
        <end position="829"/>
    </location>
</feature>
<evidence type="ECO:0000256" key="2">
    <source>
        <dbReference type="ARBA" id="ARBA00004141"/>
    </source>
</evidence>
<feature type="transmembrane region" description="Helical" evidence="13">
    <location>
        <begin position="588"/>
        <end position="610"/>
    </location>
</feature>
<feature type="compositionally biased region" description="Low complexity" evidence="12">
    <location>
        <begin position="281"/>
        <end position="299"/>
    </location>
</feature>
<evidence type="ECO:0000256" key="4">
    <source>
        <dbReference type="ARBA" id="ARBA00022692"/>
    </source>
</evidence>
<dbReference type="InterPro" id="IPR003380">
    <property type="entry name" value="SKI/SNO/DAC"/>
</dbReference>
<dbReference type="SUPFAM" id="SSF161070">
    <property type="entry name" value="SNF-like"/>
    <property type="match status" value="1"/>
</dbReference>
<accession>A0A8R1UDN9</accession>
<keyword evidence="5" id="KW-0769">Symport</keyword>
<evidence type="ECO:0000256" key="9">
    <source>
        <dbReference type="ARBA" id="ARBA00038192"/>
    </source>
</evidence>
<feature type="transmembrane region" description="Helical" evidence="13">
    <location>
        <begin position="962"/>
        <end position="979"/>
    </location>
</feature>
<feature type="transmembrane region" description="Helical" evidence="13">
    <location>
        <begin position="919"/>
        <end position="941"/>
    </location>
</feature>
<keyword evidence="15" id="KW-1185">Reference proteome</keyword>
<feature type="transmembrane region" description="Helical" evidence="13">
    <location>
        <begin position="850"/>
        <end position="874"/>
    </location>
</feature>